<evidence type="ECO:0000256" key="1">
    <source>
        <dbReference type="ARBA" id="ARBA00004240"/>
    </source>
</evidence>
<keyword evidence="6" id="KW-0256">Endoplasmic reticulum</keyword>
<dbReference type="GO" id="GO:0006888">
    <property type="term" value="P:endoplasmic reticulum to Golgi vesicle-mediated transport"/>
    <property type="evidence" value="ECO:0007669"/>
    <property type="project" value="InterPro"/>
</dbReference>
<accession>A0A3B6IWI2</accession>
<dbReference type="Gene3D" id="2.130.10.10">
    <property type="entry name" value="YVTN repeat-like/Quinoprotein amine dehydrogenase"/>
    <property type="match status" value="1"/>
</dbReference>
<dbReference type="InterPro" id="IPR036322">
    <property type="entry name" value="WD40_repeat_dom_sf"/>
</dbReference>
<dbReference type="Gramene" id="TraesCLE_scaffold_064158_01G000400.1">
    <property type="protein sequence ID" value="TraesCLE_scaffold_064158_01G000400.1"/>
    <property type="gene ID" value="TraesCLE_scaffold_064158_01G000400"/>
</dbReference>
<evidence type="ECO:0000256" key="6">
    <source>
        <dbReference type="ARBA" id="ARBA00022824"/>
    </source>
</evidence>
<dbReference type="InterPro" id="IPR015943">
    <property type="entry name" value="WD40/YVTN_repeat-like_dom_sf"/>
</dbReference>
<dbReference type="InterPro" id="IPR001680">
    <property type="entry name" value="WD40_rpt"/>
</dbReference>
<proteinExistence type="inferred from homology"/>
<evidence type="ECO:0000256" key="2">
    <source>
        <dbReference type="ARBA" id="ARBA00009358"/>
    </source>
</evidence>
<keyword evidence="4" id="KW-0853">WD repeat</keyword>
<dbReference type="Gramene" id="TraesCS4B03G0735800.1">
    <property type="protein sequence ID" value="TraesCS4B03G0735800.1.CDS"/>
    <property type="gene ID" value="TraesCS4B03G0735800"/>
</dbReference>
<keyword evidence="8" id="KW-0653">Protein transport</keyword>
<dbReference type="Gramene" id="TraesRN4B0100763700.1">
    <property type="protein sequence ID" value="TraesRN4B0100763700.1"/>
    <property type="gene ID" value="TraesRN4B0100763700"/>
</dbReference>
<keyword evidence="7" id="KW-0931">ER-Golgi transport</keyword>
<protein>
    <recommendedName>
        <fullName evidence="11">Anaphase-promoting complex subunit 4 WD40 domain-containing protein</fullName>
    </recommendedName>
</protein>
<comment type="subcellular location">
    <subcellularLocation>
        <location evidence="1">Endoplasmic reticulum</location>
    </subcellularLocation>
</comment>
<dbReference type="OrthoDB" id="659615at2759"/>
<dbReference type="GO" id="GO:0005783">
    <property type="term" value="C:endoplasmic reticulum"/>
    <property type="evidence" value="ECO:0007669"/>
    <property type="project" value="UniProtKB-SubCell"/>
</dbReference>
<keyword evidence="10" id="KW-1185">Reference proteome</keyword>
<dbReference type="GO" id="GO:0015031">
    <property type="term" value="P:protein transport"/>
    <property type="evidence" value="ECO:0007669"/>
    <property type="project" value="UniProtKB-KW"/>
</dbReference>
<dbReference type="Gramene" id="TraesCAD_scaffold_001346_01G000300.1">
    <property type="protein sequence ID" value="TraesCAD_scaffold_001346_01G000300.1"/>
    <property type="gene ID" value="TraesCAD_scaffold_001346_01G000300"/>
</dbReference>
<dbReference type="EnsemblPlants" id="TraesCS4B02G277500.1">
    <property type="protein sequence ID" value="TraesCS4B02G277500.1"/>
    <property type="gene ID" value="TraesCS4B02G277500"/>
</dbReference>
<dbReference type="SMART" id="SM00320">
    <property type="entry name" value="WD40"/>
    <property type="match status" value="5"/>
</dbReference>
<dbReference type="PANTHER" id="PTHR13923">
    <property type="entry name" value="SEC31-RELATED PROTEIN"/>
    <property type="match status" value="1"/>
</dbReference>
<organism evidence="9">
    <name type="scientific">Triticum aestivum</name>
    <name type="common">Wheat</name>
    <dbReference type="NCBI Taxonomy" id="4565"/>
    <lineage>
        <taxon>Eukaryota</taxon>
        <taxon>Viridiplantae</taxon>
        <taxon>Streptophyta</taxon>
        <taxon>Embryophyta</taxon>
        <taxon>Tracheophyta</taxon>
        <taxon>Spermatophyta</taxon>
        <taxon>Magnoliopsida</taxon>
        <taxon>Liliopsida</taxon>
        <taxon>Poales</taxon>
        <taxon>Poaceae</taxon>
        <taxon>BOP clade</taxon>
        <taxon>Pooideae</taxon>
        <taxon>Triticodae</taxon>
        <taxon>Triticeae</taxon>
        <taxon>Triticinae</taxon>
        <taxon>Triticum</taxon>
    </lineage>
</organism>
<dbReference type="Gramene" id="TraesCS4B02G277500.1">
    <property type="protein sequence ID" value="TraesCS4B02G277500.1"/>
    <property type="gene ID" value="TraesCS4B02G277500"/>
</dbReference>
<evidence type="ECO:0000256" key="7">
    <source>
        <dbReference type="ARBA" id="ARBA00022892"/>
    </source>
</evidence>
<evidence type="ECO:0000256" key="3">
    <source>
        <dbReference type="ARBA" id="ARBA00022448"/>
    </source>
</evidence>
<dbReference type="Gramene" id="TraesNOR4B03G02384930.2">
    <property type="protein sequence ID" value="TraesNOR4B03G02384930.2"/>
    <property type="gene ID" value="TraesNOR4B03G02384930"/>
</dbReference>
<evidence type="ECO:0000256" key="8">
    <source>
        <dbReference type="ARBA" id="ARBA00022927"/>
    </source>
</evidence>
<dbReference type="STRING" id="4565.A0A3B6IWI2"/>
<dbReference type="Gramene" id="TraesWEE_scaffold_000768_01G000400.1">
    <property type="protein sequence ID" value="TraesWEE_scaffold_000768_01G000400.1"/>
    <property type="gene ID" value="TraesWEE_scaffold_000768_01G000400"/>
</dbReference>
<reference evidence="9" key="2">
    <citation type="submission" date="2018-10" db="UniProtKB">
        <authorList>
            <consortium name="EnsemblPlants"/>
        </authorList>
    </citation>
    <scope>IDENTIFICATION</scope>
</reference>
<dbReference type="Gramene" id="TraesROB_scaffold_001110_01G000300.1">
    <property type="protein sequence ID" value="TraesROB_scaffold_001110_01G000300.1"/>
    <property type="gene ID" value="TraesROB_scaffold_001110_01G000300"/>
</dbReference>
<dbReference type="SUPFAM" id="SSF50978">
    <property type="entry name" value="WD40 repeat-like"/>
    <property type="match status" value="1"/>
</dbReference>
<evidence type="ECO:0000256" key="4">
    <source>
        <dbReference type="ARBA" id="ARBA00022574"/>
    </source>
</evidence>
<dbReference type="Gramene" id="TraesJUL4B03G02386560.1">
    <property type="protein sequence ID" value="TraesJUL4B03G02386560.1"/>
    <property type="gene ID" value="TraesJUL4B03G02386560"/>
</dbReference>
<dbReference type="Gramene" id="TraesJAG4B03G02365380.1">
    <property type="protein sequence ID" value="TraesJAG4B03G02365380.1"/>
    <property type="gene ID" value="TraesJAG4B03G02365380"/>
</dbReference>
<evidence type="ECO:0000313" key="10">
    <source>
        <dbReference type="Proteomes" id="UP000019116"/>
    </source>
</evidence>
<dbReference type="PANTHER" id="PTHR13923:SF11">
    <property type="entry name" value="SECRETORY 31, ISOFORM D"/>
    <property type="match status" value="1"/>
</dbReference>
<reference evidence="9" key="1">
    <citation type="submission" date="2018-08" db="EMBL/GenBank/DDBJ databases">
        <authorList>
            <person name="Rossello M."/>
        </authorList>
    </citation>
    <scope>NUCLEOTIDE SEQUENCE [LARGE SCALE GENOMIC DNA]</scope>
    <source>
        <strain evidence="9">cv. Chinese Spring</strain>
    </source>
</reference>
<evidence type="ECO:0000256" key="5">
    <source>
        <dbReference type="ARBA" id="ARBA00022737"/>
    </source>
</evidence>
<evidence type="ECO:0000313" key="9">
    <source>
        <dbReference type="EnsemblPlants" id="TraesCS4B02G277500.1"/>
    </source>
</evidence>
<keyword evidence="3" id="KW-0813">Transport</keyword>
<dbReference type="Gramene" id="TraesMAC4B03G02366870.1">
    <property type="protein sequence ID" value="TraesMAC4B03G02366870.1"/>
    <property type="gene ID" value="TraesMAC4B03G02366870"/>
</dbReference>
<name>A0A3B6IWI2_WHEAT</name>
<dbReference type="SMR" id="A0A3B6IWI2"/>
<comment type="similarity">
    <text evidence="2">Belongs to the WD repeat SEC31 family.</text>
</comment>
<keyword evidence="5" id="KW-0677">Repeat</keyword>
<evidence type="ECO:0008006" key="11">
    <source>
        <dbReference type="Google" id="ProtNLM"/>
    </source>
</evidence>
<dbReference type="AlphaFoldDB" id="A0A3B6IWI2"/>
<sequence>MAAQGRGDAGRRTSRVDVLQLLRPSGEHPLAYPLQVDCLVGAPGLRRLAWSAPPTGYEPGFTFADQELYQAGLLAGGFDDGTVRIWNPEPALLWDLNQGVAEKPKPVLKMDDNPALALVYEKDLPQTVSGMNDTIGKIEWASRNTKWKKTGSNVRDTNAEWYICPKEVHYQVTNEMDLLTESHDLEGPVLGLSFSDIKPHLIATGASDETITIHDLSYPIKLSNLTLELKDAGSSEVETEITSLKWNKIYPCILASTTNKGSTKFWDIRAKKSLKTCKAGKVKMCSDLEFSLRNPMHAAVSTVDNGASAAVTIWDMRKLIVPYYQYNVGAPGVISLSWNHLGQLLASHVDGSISCYDVYDRKMVEGGSSYAHADLGVTWTHSENVVAALSSKKGVRLYQH</sequence>
<dbReference type="InterPro" id="IPR040251">
    <property type="entry name" value="SEC31-like"/>
</dbReference>
<dbReference type="Proteomes" id="UP000019116">
    <property type="component" value="Chromosome 4B"/>
</dbReference>